<evidence type="ECO:0000256" key="1">
    <source>
        <dbReference type="ARBA" id="ARBA00001970"/>
    </source>
</evidence>
<dbReference type="PANTHER" id="PTHR33577:SF9">
    <property type="entry name" value="PEROXIDASE STCC"/>
    <property type="match status" value="1"/>
</dbReference>
<sequence>MKSSTSFTLLALTSVVTGFPAYGTRMPLLRDDLPAGTPEFSSRDSDPAVGVFQAPNSTDVRSPCPGLNALANHGYLPRDGTNIHITDIVSQMDSNLGIASDFGLIQVAGATVLGAMSIIDGLGLGLKSFESLTESHNTIEHDASLTRDDTALGSNTDKNQTLIDQLFSYSKDNLTLTPTDIAEARQARIKDSFTRNPNVTLHKLQTDACWREAGLLTMVLGDQNGNIRLDWAREFLVDEKLPTDLGWSAPSPAHGIIDIEAITQTYTDLGQSLNAADGNFPLEF</sequence>
<comment type="caution">
    <text evidence="10">The sequence shown here is derived from an EMBL/GenBank/DDBJ whole genome shotgun (WGS) entry which is preliminary data.</text>
</comment>
<evidence type="ECO:0000256" key="3">
    <source>
        <dbReference type="ARBA" id="ARBA00022617"/>
    </source>
</evidence>
<keyword evidence="4" id="KW-0479">Metal-binding</keyword>
<dbReference type="AlphaFoldDB" id="A0AAD7HYT4"/>
<dbReference type="GO" id="GO:0004601">
    <property type="term" value="F:peroxidase activity"/>
    <property type="evidence" value="ECO:0007669"/>
    <property type="project" value="UniProtKB-KW"/>
</dbReference>
<comment type="similarity">
    <text evidence="7">Belongs to the chloroperoxidase family.</text>
</comment>
<feature type="domain" description="Heme haloperoxidase family profile" evidence="9">
    <location>
        <begin position="48"/>
        <end position="261"/>
    </location>
</feature>
<dbReference type="Gene3D" id="1.10.489.10">
    <property type="entry name" value="Chloroperoxidase-like"/>
    <property type="match status" value="1"/>
</dbReference>
<dbReference type="SUPFAM" id="SSF47571">
    <property type="entry name" value="Cloroperoxidase"/>
    <property type="match status" value="2"/>
</dbReference>
<dbReference type="EMBL" id="JARJLG010000183">
    <property type="protein sequence ID" value="KAJ7731420.1"/>
    <property type="molecule type" value="Genomic_DNA"/>
</dbReference>
<comment type="cofactor">
    <cofactor evidence="1">
        <name>heme b</name>
        <dbReference type="ChEBI" id="CHEBI:60344"/>
    </cofactor>
</comment>
<evidence type="ECO:0000256" key="7">
    <source>
        <dbReference type="ARBA" id="ARBA00025795"/>
    </source>
</evidence>
<dbReference type="Pfam" id="PF01328">
    <property type="entry name" value="Peroxidase_2"/>
    <property type="match status" value="1"/>
</dbReference>
<reference evidence="10" key="1">
    <citation type="submission" date="2023-03" db="EMBL/GenBank/DDBJ databases">
        <title>Massive genome expansion in bonnet fungi (Mycena s.s.) driven by repeated elements and novel gene families across ecological guilds.</title>
        <authorList>
            <consortium name="Lawrence Berkeley National Laboratory"/>
            <person name="Harder C.B."/>
            <person name="Miyauchi S."/>
            <person name="Viragh M."/>
            <person name="Kuo A."/>
            <person name="Thoen E."/>
            <person name="Andreopoulos B."/>
            <person name="Lu D."/>
            <person name="Skrede I."/>
            <person name="Drula E."/>
            <person name="Henrissat B."/>
            <person name="Morin E."/>
            <person name="Kohler A."/>
            <person name="Barry K."/>
            <person name="LaButti K."/>
            <person name="Morin E."/>
            <person name="Salamov A."/>
            <person name="Lipzen A."/>
            <person name="Mereny Z."/>
            <person name="Hegedus B."/>
            <person name="Baldrian P."/>
            <person name="Stursova M."/>
            <person name="Weitz H."/>
            <person name="Taylor A."/>
            <person name="Grigoriev I.V."/>
            <person name="Nagy L.G."/>
            <person name="Martin F."/>
            <person name="Kauserud H."/>
        </authorList>
    </citation>
    <scope>NUCLEOTIDE SEQUENCE</scope>
    <source>
        <strain evidence="10">CBHHK188m</strain>
    </source>
</reference>
<dbReference type="Proteomes" id="UP001215280">
    <property type="component" value="Unassembled WGS sequence"/>
</dbReference>
<feature type="signal peptide" evidence="8">
    <location>
        <begin position="1"/>
        <end position="18"/>
    </location>
</feature>
<keyword evidence="3" id="KW-0349">Heme</keyword>
<evidence type="ECO:0000256" key="2">
    <source>
        <dbReference type="ARBA" id="ARBA00022559"/>
    </source>
</evidence>
<keyword evidence="5" id="KW-0560">Oxidoreductase</keyword>
<keyword evidence="2 10" id="KW-0575">Peroxidase</keyword>
<evidence type="ECO:0000256" key="8">
    <source>
        <dbReference type="SAM" id="SignalP"/>
    </source>
</evidence>
<dbReference type="InterPro" id="IPR036851">
    <property type="entry name" value="Chloroperoxidase-like_sf"/>
</dbReference>
<evidence type="ECO:0000259" key="9">
    <source>
        <dbReference type="PROSITE" id="PS51405"/>
    </source>
</evidence>
<dbReference type="GO" id="GO:0046872">
    <property type="term" value="F:metal ion binding"/>
    <property type="evidence" value="ECO:0007669"/>
    <property type="project" value="UniProtKB-KW"/>
</dbReference>
<keyword evidence="6" id="KW-0408">Iron</keyword>
<proteinExistence type="inferred from homology"/>
<evidence type="ECO:0000256" key="4">
    <source>
        <dbReference type="ARBA" id="ARBA00022723"/>
    </source>
</evidence>
<dbReference type="PROSITE" id="PS51405">
    <property type="entry name" value="HEME_HALOPEROXIDASE"/>
    <property type="match status" value="1"/>
</dbReference>
<keyword evidence="11" id="KW-1185">Reference proteome</keyword>
<gene>
    <name evidence="10" type="ORF">DFH07DRAFT_968744</name>
</gene>
<evidence type="ECO:0000256" key="6">
    <source>
        <dbReference type="ARBA" id="ARBA00023004"/>
    </source>
</evidence>
<keyword evidence="8" id="KW-0732">Signal</keyword>
<organism evidence="10 11">
    <name type="scientific">Mycena maculata</name>
    <dbReference type="NCBI Taxonomy" id="230809"/>
    <lineage>
        <taxon>Eukaryota</taxon>
        <taxon>Fungi</taxon>
        <taxon>Dikarya</taxon>
        <taxon>Basidiomycota</taxon>
        <taxon>Agaricomycotina</taxon>
        <taxon>Agaricomycetes</taxon>
        <taxon>Agaricomycetidae</taxon>
        <taxon>Agaricales</taxon>
        <taxon>Marasmiineae</taxon>
        <taxon>Mycenaceae</taxon>
        <taxon>Mycena</taxon>
    </lineage>
</organism>
<accession>A0AAD7HYT4</accession>
<protein>
    <submittedName>
        <fullName evidence="10">Peroxidase, family 2-domain-containing protein</fullName>
    </submittedName>
</protein>
<evidence type="ECO:0000313" key="11">
    <source>
        <dbReference type="Proteomes" id="UP001215280"/>
    </source>
</evidence>
<name>A0AAD7HYT4_9AGAR</name>
<dbReference type="PANTHER" id="PTHR33577">
    <property type="entry name" value="STERIGMATOCYSTIN BIOSYNTHESIS PEROXIDASE STCC-RELATED"/>
    <property type="match status" value="1"/>
</dbReference>
<dbReference type="InterPro" id="IPR000028">
    <property type="entry name" value="Chloroperoxidase"/>
</dbReference>
<feature type="chain" id="PRO_5042105463" evidence="8">
    <location>
        <begin position="19"/>
        <end position="284"/>
    </location>
</feature>
<evidence type="ECO:0000313" key="10">
    <source>
        <dbReference type="EMBL" id="KAJ7731420.1"/>
    </source>
</evidence>
<evidence type="ECO:0000256" key="5">
    <source>
        <dbReference type="ARBA" id="ARBA00023002"/>
    </source>
</evidence>